<evidence type="ECO:0000313" key="3">
    <source>
        <dbReference type="EMBL" id="MBP2000740.1"/>
    </source>
</evidence>
<evidence type="ECO:0000256" key="1">
    <source>
        <dbReference type="SAM" id="SignalP"/>
    </source>
</evidence>
<dbReference type="SUPFAM" id="SSF55383">
    <property type="entry name" value="Copper amine oxidase, domain N"/>
    <property type="match status" value="1"/>
</dbReference>
<dbReference type="Pfam" id="PF07833">
    <property type="entry name" value="Cu_amine_oxidN1"/>
    <property type="match status" value="1"/>
</dbReference>
<feature type="domain" description="Copper amine oxidase-like N-terminal" evidence="2">
    <location>
        <begin position="34"/>
        <end position="139"/>
    </location>
</feature>
<dbReference type="Gene3D" id="3.30.457.10">
    <property type="entry name" value="Copper amine oxidase-like, N-terminal domain"/>
    <property type="match status" value="1"/>
</dbReference>
<feature type="signal peptide" evidence="1">
    <location>
        <begin position="1"/>
        <end position="24"/>
    </location>
</feature>
<name>A0ABS4JI46_9BACL</name>
<dbReference type="Proteomes" id="UP001519288">
    <property type="component" value="Unassembled WGS sequence"/>
</dbReference>
<accession>A0ABS4JI46</accession>
<comment type="caution">
    <text evidence="3">The sequence shown here is derived from an EMBL/GenBank/DDBJ whole genome shotgun (WGS) entry which is preliminary data.</text>
</comment>
<feature type="chain" id="PRO_5047132926" description="Copper amine oxidase-like N-terminal domain-containing protein" evidence="1">
    <location>
        <begin position="25"/>
        <end position="300"/>
    </location>
</feature>
<dbReference type="InterPro" id="IPR012854">
    <property type="entry name" value="Cu_amine_oxidase-like_N"/>
</dbReference>
<proteinExistence type="predicted"/>
<gene>
    <name evidence="3" type="ORF">J2Z69_001771</name>
</gene>
<protein>
    <recommendedName>
        <fullName evidence="2">Copper amine oxidase-like N-terminal domain-containing protein</fullName>
    </recommendedName>
</protein>
<keyword evidence="4" id="KW-1185">Reference proteome</keyword>
<organism evidence="3 4">
    <name type="scientific">Paenibacillus shirakamiensis</name>
    <dbReference type="NCBI Taxonomy" id="1265935"/>
    <lineage>
        <taxon>Bacteria</taxon>
        <taxon>Bacillati</taxon>
        <taxon>Bacillota</taxon>
        <taxon>Bacilli</taxon>
        <taxon>Bacillales</taxon>
        <taxon>Paenibacillaceae</taxon>
        <taxon>Paenibacillus</taxon>
    </lineage>
</organism>
<dbReference type="InterPro" id="IPR036582">
    <property type="entry name" value="Mao_N_sf"/>
</dbReference>
<evidence type="ECO:0000259" key="2">
    <source>
        <dbReference type="Pfam" id="PF07833"/>
    </source>
</evidence>
<dbReference type="RefSeq" id="WP_209861178.1">
    <property type="nucleotide sequence ID" value="NZ_JAGGLD010000002.1"/>
</dbReference>
<keyword evidence="1" id="KW-0732">Signal</keyword>
<reference evidence="3 4" key="1">
    <citation type="submission" date="2021-03" db="EMBL/GenBank/DDBJ databases">
        <title>Genomic Encyclopedia of Type Strains, Phase IV (KMG-IV): sequencing the most valuable type-strain genomes for metagenomic binning, comparative biology and taxonomic classification.</title>
        <authorList>
            <person name="Goeker M."/>
        </authorList>
    </citation>
    <scope>NUCLEOTIDE SEQUENCE [LARGE SCALE GENOMIC DNA]</scope>
    <source>
        <strain evidence="3 4">DSM 26806</strain>
    </source>
</reference>
<sequence>MKSKLLIFISLFMVVFSISDFVAAAPTNQVGIFVNGLRMNVDVAPIQKSSRILVPIRSLKEMNLAYQWDSRSKTAIITQNDNTVKLTVNKKDAYKNGGKIELDVPVIEVKGRILVPIRFIGEAFGGSVQWDNTHKDVIIYSSDKIENLKTLKTGDLVSARKLVLSLQPYIDKHWNIGPNDFQPSGELSRTVQYVFPKGSALEYSLVNGDITSYIKVDSFGIARLEWIGRSDRKGRIVEEKGKRWSFDYRNTVYFQISPLDDSVKYGTYDNSRVPTQIGITQEAKELKDGVREIPNEKRVD</sequence>
<dbReference type="EMBL" id="JAGGLD010000002">
    <property type="protein sequence ID" value="MBP2000740.1"/>
    <property type="molecule type" value="Genomic_DNA"/>
</dbReference>
<evidence type="ECO:0000313" key="4">
    <source>
        <dbReference type="Proteomes" id="UP001519288"/>
    </source>
</evidence>